<dbReference type="Pfam" id="PF13377">
    <property type="entry name" value="Peripla_BP_3"/>
    <property type="match status" value="1"/>
</dbReference>
<dbReference type="Gene3D" id="3.40.50.2300">
    <property type="match status" value="2"/>
</dbReference>
<dbReference type="CDD" id="cd01392">
    <property type="entry name" value="HTH_LacI"/>
    <property type="match status" value="1"/>
</dbReference>
<dbReference type="Pfam" id="PF00356">
    <property type="entry name" value="LacI"/>
    <property type="match status" value="1"/>
</dbReference>
<keyword evidence="1" id="KW-0805">Transcription regulation</keyword>
<keyword evidence="3" id="KW-0804">Transcription</keyword>
<dbReference type="STRING" id="56779.SAMN05421834_1264"/>
<dbReference type="InterPro" id="IPR010982">
    <property type="entry name" value="Lambda_DNA-bd_dom_sf"/>
</dbReference>
<dbReference type="Proteomes" id="UP000185669">
    <property type="component" value="Unassembled WGS sequence"/>
</dbReference>
<dbReference type="SUPFAM" id="SSF47413">
    <property type="entry name" value="lambda repressor-like DNA-binding domains"/>
    <property type="match status" value="1"/>
</dbReference>
<dbReference type="SMART" id="SM00354">
    <property type="entry name" value="HTH_LACI"/>
    <property type="match status" value="1"/>
</dbReference>
<sequence>MAKDKVNIYDVAEEAGVGIGTVSRVLNNSQKVKEETRDKVLTVMKKLNYRPNKLAQNLASQTANAIAVVVPTFIDHYFVEVLKGIQGVLEEEKIDLVLYKIDKDKNMMDKILDIVHSKKVDGIAAVTMDISEHDYQVLLKEEIPVVLADEKISDFHSIYLDDIKGAEMAINYLLDLGHKKIAFINGLKESQHGSKRLKGVNDTLKSRGLKLATELLKFGDFHTEDGYQSMKEILSLPKDKWPTAVFAASDNQAIGVLQAMEEKGLKAPADIAVIGYDNIELAKYLKITTIWQPMYQLGHLTIEILLKAINGQLKETYHKELELKLVKRETA</sequence>
<dbReference type="Gene3D" id="1.10.260.40">
    <property type="entry name" value="lambda repressor-like DNA-binding domains"/>
    <property type="match status" value="1"/>
</dbReference>
<dbReference type="SUPFAM" id="SSF53822">
    <property type="entry name" value="Periplasmic binding protein-like I"/>
    <property type="match status" value="1"/>
</dbReference>
<dbReference type="InterPro" id="IPR046335">
    <property type="entry name" value="LacI/GalR-like_sensor"/>
</dbReference>
<dbReference type="CDD" id="cd06267">
    <property type="entry name" value="PBP1_LacI_sugar_binding-like"/>
    <property type="match status" value="1"/>
</dbReference>
<dbReference type="OrthoDB" id="9784962at2"/>
<keyword evidence="2" id="KW-0238">DNA-binding</keyword>
<dbReference type="RefSeq" id="WP_076545873.1">
    <property type="nucleotide sequence ID" value="NZ_FTNC01000026.1"/>
</dbReference>
<proteinExistence type="predicted"/>
<organism evidence="5 6">
    <name type="scientific">Halanaerobium kushneri</name>
    <dbReference type="NCBI Taxonomy" id="56779"/>
    <lineage>
        <taxon>Bacteria</taxon>
        <taxon>Bacillati</taxon>
        <taxon>Bacillota</taxon>
        <taxon>Clostridia</taxon>
        <taxon>Halanaerobiales</taxon>
        <taxon>Halanaerobiaceae</taxon>
        <taxon>Halanaerobium</taxon>
    </lineage>
</organism>
<evidence type="ECO:0000313" key="5">
    <source>
        <dbReference type="EMBL" id="SIR42977.1"/>
    </source>
</evidence>
<keyword evidence="6" id="KW-1185">Reference proteome</keyword>
<dbReference type="PANTHER" id="PTHR30146">
    <property type="entry name" value="LACI-RELATED TRANSCRIPTIONAL REPRESSOR"/>
    <property type="match status" value="1"/>
</dbReference>
<dbReference type="GO" id="GO:0000976">
    <property type="term" value="F:transcription cis-regulatory region binding"/>
    <property type="evidence" value="ECO:0007669"/>
    <property type="project" value="TreeGrafter"/>
</dbReference>
<evidence type="ECO:0000256" key="1">
    <source>
        <dbReference type="ARBA" id="ARBA00023015"/>
    </source>
</evidence>
<gene>
    <name evidence="5" type="ORF">SAMN05421834_1264</name>
</gene>
<name>A0A1N7AUZ1_9FIRM</name>
<dbReference type="AlphaFoldDB" id="A0A1N7AUZ1"/>
<dbReference type="PROSITE" id="PS50932">
    <property type="entry name" value="HTH_LACI_2"/>
    <property type="match status" value="1"/>
</dbReference>
<dbReference type="PANTHER" id="PTHR30146:SF109">
    <property type="entry name" value="HTH-TYPE TRANSCRIPTIONAL REGULATOR GALS"/>
    <property type="match status" value="1"/>
</dbReference>
<protein>
    <submittedName>
        <fullName evidence="5">Transcriptional regulator, LacI family</fullName>
    </submittedName>
</protein>
<evidence type="ECO:0000256" key="2">
    <source>
        <dbReference type="ARBA" id="ARBA00023125"/>
    </source>
</evidence>
<evidence type="ECO:0000259" key="4">
    <source>
        <dbReference type="PROSITE" id="PS50932"/>
    </source>
</evidence>
<dbReference type="InterPro" id="IPR000843">
    <property type="entry name" value="HTH_LacI"/>
</dbReference>
<dbReference type="GO" id="GO:0003700">
    <property type="term" value="F:DNA-binding transcription factor activity"/>
    <property type="evidence" value="ECO:0007669"/>
    <property type="project" value="TreeGrafter"/>
</dbReference>
<evidence type="ECO:0000256" key="3">
    <source>
        <dbReference type="ARBA" id="ARBA00023163"/>
    </source>
</evidence>
<accession>A0A1N7AUZ1</accession>
<evidence type="ECO:0000313" key="6">
    <source>
        <dbReference type="Proteomes" id="UP000185669"/>
    </source>
</evidence>
<dbReference type="EMBL" id="FTNC01000026">
    <property type="protein sequence ID" value="SIR42977.1"/>
    <property type="molecule type" value="Genomic_DNA"/>
</dbReference>
<dbReference type="InterPro" id="IPR028082">
    <property type="entry name" value="Peripla_BP_I"/>
</dbReference>
<feature type="domain" description="HTH lacI-type" evidence="4">
    <location>
        <begin position="6"/>
        <end position="60"/>
    </location>
</feature>
<dbReference type="PROSITE" id="PS00356">
    <property type="entry name" value="HTH_LACI_1"/>
    <property type="match status" value="1"/>
</dbReference>
<reference evidence="6" key="1">
    <citation type="submission" date="2017-01" db="EMBL/GenBank/DDBJ databases">
        <authorList>
            <person name="Varghese N."/>
            <person name="Submissions S."/>
        </authorList>
    </citation>
    <scope>NUCLEOTIDE SEQUENCE [LARGE SCALE GENOMIC DNA]</scope>
    <source>
        <strain evidence="6">ATCC 700103</strain>
    </source>
</reference>